<dbReference type="Proteomes" id="UP000269221">
    <property type="component" value="Unassembled WGS sequence"/>
</dbReference>
<keyword evidence="3" id="KW-1185">Reference proteome</keyword>
<proteinExistence type="predicted"/>
<sequence length="117" mass="13697">MPEKLQRRDPGSPKSSRQRRNSEFLGTPTDGDVPEPEKVWFILDDILVKKKFKFSNLAYEFATENDLTRIMWYDSYKTAATSSEECEFYELGKQSFMIDCYTEVVMSSRNMAKINNK</sequence>
<accession>A0A3M0KMH2</accession>
<dbReference type="AlphaFoldDB" id="A0A3M0KMH2"/>
<comment type="caution">
    <text evidence="2">The sequence shown here is derived from an EMBL/GenBank/DDBJ whole genome shotgun (WGS) entry which is preliminary data.</text>
</comment>
<reference evidence="2 3" key="1">
    <citation type="submission" date="2018-07" db="EMBL/GenBank/DDBJ databases">
        <title>A high quality draft genome assembly of the barn swallow (H. rustica rustica).</title>
        <authorList>
            <person name="Formenti G."/>
            <person name="Chiara M."/>
            <person name="Poveda L."/>
            <person name="Francoijs K.-J."/>
            <person name="Bonisoli-Alquati A."/>
            <person name="Canova L."/>
            <person name="Gianfranceschi L."/>
            <person name="Horner D.S."/>
            <person name="Saino N."/>
        </authorList>
    </citation>
    <scope>NUCLEOTIDE SEQUENCE [LARGE SCALE GENOMIC DNA]</scope>
    <source>
        <strain evidence="2">Chelidonia</strain>
        <tissue evidence="2">Blood</tissue>
    </source>
</reference>
<organism evidence="2 3">
    <name type="scientific">Hirundo rustica rustica</name>
    <dbReference type="NCBI Taxonomy" id="333673"/>
    <lineage>
        <taxon>Eukaryota</taxon>
        <taxon>Metazoa</taxon>
        <taxon>Chordata</taxon>
        <taxon>Craniata</taxon>
        <taxon>Vertebrata</taxon>
        <taxon>Euteleostomi</taxon>
        <taxon>Archelosauria</taxon>
        <taxon>Archosauria</taxon>
        <taxon>Dinosauria</taxon>
        <taxon>Saurischia</taxon>
        <taxon>Theropoda</taxon>
        <taxon>Coelurosauria</taxon>
        <taxon>Aves</taxon>
        <taxon>Neognathae</taxon>
        <taxon>Neoaves</taxon>
        <taxon>Telluraves</taxon>
        <taxon>Australaves</taxon>
        <taxon>Passeriformes</taxon>
        <taxon>Sylvioidea</taxon>
        <taxon>Hirundinidae</taxon>
        <taxon>Hirundo</taxon>
    </lineage>
</organism>
<evidence type="ECO:0000313" key="3">
    <source>
        <dbReference type="Proteomes" id="UP000269221"/>
    </source>
</evidence>
<feature type="compositionally biased region" description="Basic and acidic residues" evidence="1">
    <location>
        <begin position="1"/>
        <end position="11"/>
    </location>
</feature>
<protein>
    <submittedName>
        <fullName evidence="2">Uncharacterized protein</fullName>
    </submittedName>
</protein>
<evidence type="ECO:0000313" key="2">
    <source>
        <dbReference type="EMBL" id="RMC14442.1"/>
    </source>
</evidence>
<name>A0A3M0KMH2_HIRRU</name>
<dbReference type="EMBL" id="QRBI01000105">
    <property type="protein sequence ID" value="RMC14442.1"/>
    <property type="molecule type" value="Genomic_DNA"/>
</dbReference>
<feature type="region of interest" description="Disordered" evidence="1">
    <location>
        <begin position="1"/>
        <end position="34"/>
    </location>
</feature>
<evidence type="ECO:0000256" key="1">
    <source>
        <dbReference type="SAM" id="MobiDB-lite"/>
    </source>
</evidence>
<gene>
    <name evidence="2" type="ORF">DUI87_09538</name>
</gene>